<evidence type="ECO:0000259" key="1">
    <source>
        <dbReference type="PROSITE" id="PS51462"/>
    </source>
</evidence>
<keyword evidence="2" id="KW-0378">Hydrolase</keyword>
<dbReference type="CDD" id="cd03676">
    <property type="entry name" value="NUDIX_Tnr3_like"/>
    <property type="match status" value="1"/>
</dbReference>
<evidence type="ECO:0000313" key="2">
    <source>
        <dbReference type="EMBL" id="KAJ6446136.1"/>
    </source>
</evidence>
<accession>A0AB34G5R7</accession>
<protein>
    <submittedName>
        <fullName evidence="2">NUDIX hydrolase domain-containingprotein</fullName>
    </submittedName>
</protein>
<dbReference type="GO" id="GO:0016787">
    <property type="term" value="F:hydrolase activity"/>
    <property type="evidence" value="ECO:0007669"/>
    <property type="project" value="UniProtKB-KW"/>
</dbReference>
<dbReference type="Gene3D" id="3.90.79.10">
    <property type="entry name" value="Nucleoside Triphosphate Pyrophosphohydrolase"/>
    <property type="match status" value="1"/>
</dbReference>
<reference evidence="2" key="1">
    <citation type="submission" date="2023-01" db="EMBL/GenBank/DDBJ databases">
        <title>The growth and conidiation of Purpureocillium lavendulum are regulated by nitrogen source and histone H3K14 acetylation.</title>
        <authorList>
            <person name="Tang P."/>
            <person name="Han J."/>
            <person name="Zhang C."/>
            <person name="Tang P."/>
            <person name="Qi F."/>
            <person name="Zhang K."/>
            <person name="Liang L."/>
        </authorList>
    </citation>
    <scope>NUCLEOTIDE SEQUENCE</scope>
    <source>
        <strain evidence="2">YMF1.00683</strain>
    </source>
</reference>
<comment type="caution">
    <text evidence="2">The sequence shown here is derived from an EMBL/GenBank/DDBJ whole genome shotgun (WGS) entry which is preliminary data.</text>
</comment>
<feature type="domain" description="Nudix hydrolase" evidence="1">
    <location>
        <begin position="133"/>
        <end position="293"/>
    </location>
</feature>
<dbReference type="EMBL" id="JAQHRD010000001">
    <property type="protein sequence ID" value="KAJ6446136.1"/>
    <property type="molecule type" value="Genomic_DNA"/>
</dbReference>
<dbReference type="Proteomes" id="UP001163105">
    <property type="component" value="Unassembled WGS sequence"/>
</dbReference>
<organism evidence="2 3">
    <name type="scientific">Purpureocillium lavendulum</name>
    <dbReference type="NCBI Taxonomy" id="1247861"/>
    <lineage>
        <taxon>Eukaryota</taxon>
        <taxon>Fungi</taxon>
        <taxon>Dikarya</taxon>
        <taxon>Ascomycota</taxon>
        <taxon>Pezizomycotina</taxon>
        <taxon>Sordariomycetes</taxon>
        <taxon>Hypocreomycetidae</taxon>
        <taxon>Hypocreales</taxon>
        <taxon>Ophiocordycipitaceae</taxon>
        <taxon>Purpureocillium</taxon>
    </lineage>
</organism>
<dbReference type="AlphaFoldDB" id="A0AB34G5R7"/>
<dbReference type="InterPro" id="IPR000086">
    <property type="entry name" value="NUDIX_hydrolase_dom"/>
</dbReference>
<dbReference type="SUPFAM" id="SSF55811">
    <property type="entry name" value="Nudix"/>
    <property type="match status" value="1"/>
</dbReference>
<dbReference type="InterPro" id="IPR015797">
    <property type="entry name" value="NUDIX_hydrolase-like_dom_sf"/>
</dbReference>
<dbReference type="PROSITE" id="PS51462">
    <property type="entry name" value="NUDIX"/>
    <property type="match status" value="1"/>
</dbReference>
<gene>
    <name evidence="2" type="ORF">O9K51_00907</name>
</gene>
<sequence length="327" mass="37158">MSSFYDVIRRCNKFDRDIGSLWEFCLLDSHGPVGYMLPEFVAEMRWEGTSFHVSKTQRRVHLIPRVGIDGDVVDICRLEFVELCEKNRGILCGVEKWLRKSADYHPLRGLEDHLVGIKMPSALRGVFGIVTTGTHLNVYTVKRVDGRPKMHIWVSRRSQNVTYAGKLDQIVAGAMDPADSMDPLRTLQREAMEEAQLTIDVDSRTVTAQGTFVGTIEQGPRISFYDKKDAVAGSEQGQLEPGVRFTFDLEVDPSFIPQPSEPDAIAGFFLKPVDDVKRDLRNAEWKPNCGLVMLDFLLRKGLIRPDDDERFGMLRQGLQRELPFRNV</sequence>
<keyword evidence="3" id="KW-1185">Reference proteome</keyword>
<evidence type="ECO:0000313" key="3">
    <source>
        <dbReference type="Proteomes" id="UP001163105"/>
    </source>
</evidence>
<name>A0AB34G5R7_9HYPO</name>
<proteinExistence type="predicted"/>